<feature type="transmembrane region" description="Helical" evidence="9">
    <location>
        <begin position="982"/>
        <end position="1003"/>
    </location>
</feature>
<dbReference type="CDD" id="cd18578">
    <property type="entry name" value="ABC_6TM_Pgp_ABCB1_D2_like"/>
    <property type="match status" value="1"/>
</dbReference>
<dbReference type="FunFam" id="3.40.50.300:FF:000916">
    <property type="entry name" value="ABC transporter B family member 9"/>
    <property type="match status" value="1"/>
</dbReference>
<keyword evidence="13" id="KW-1185">Reference proteome</keyword>
<dbReference type="InterPro" id="IPR003593">
    <property type="entry name" value="AAA+_ATPase"/>
</dbReference>
<dbReference type="SUPFAM" id="SSF52540">
    <property type="entry name" value="P-loop containing nucleoside triphosphate hydrolases"/>
    <property type="match status" value="2"/>
</dbReference>
<dbReference type="PANTHER" id="PTHR43394">
    <property type="entry name" value="ATP-DEPENDENT PERMEASE MDL1, MITOCHONDRIAL"/>
    <property type="match status" value="1"/>
</dbReference>
<feature type="domain" description="ABC transmembrane type-1" evidence="11">
    <location>
        <begin position="722"/>
        <end position="1011"/>
    </location>
</feature>
<keyword evidence="4" id="KW-0547">Nucleotide-binding</keyword>
<dbReference type="SMART" id="SM00382">
    <property type="entry name" value="AAA"/>
    <property type="match status" value="2"/>
</dbReference>
<dbReference type="InterPro" id="IPR003439">
    <property type="entry name" value="ABC_transporter-like_ATP-bd"/>
</dbReference>
<dbReference type="Pfam" id="PF00005">
    <property type="entry name" value="ABC_tran"/>
    <property type="match status" value="2"/>
</dbReference>
<dbReference type="CDD" id="cd03249">
    <property type="entry name" value="ABC_MTABC3_MDL1_MDL2"/>
    <property type="match status" value="2"/>
</dbReference>
<evidence type="ECO:0000256" key="4">
    <source>
        <dbReference type="ARBA" id="ARBA00022741"/>
    </source>
</evidence>
<feature type="transmembrane region" description="Helical" evidence="9">
    <location>
        <begin position="946"/>
        <end position="970"/>
    </location>
</feature>
<dbReference type="InterPro" id="IPR036640">
    <property type="entry name" value="ABC1_TM_sf"/>
</dbReference>
<reference evidence="12" key="1">
    <citation type="submission" date="2021-11" db="EMBL/GenBank/DDBJ databases">
        <authorList>
            <person name="Herlambang A."/>
            <person name="Guo Y."/>
            <person name="Takashima Y."/>
            <person name="Nishizawa T."/>
        </authorList>
    </citation>
    <scope>NUCLEOTIDE SEQUENCE</scope>
    <source>
        <strain evidence="12">E1425</strain>
    </source>
</reference>
<feature type="domain" description="ABC transmembrane type-1" evidence="11">
    <location>
        <begin position="86"/>
        <end position="293"/>
    </location>
</feature>
<dbReference type="CDD" id="cd18577">
    <property type="entry name" value="ABC_6TM_Pgp_ABCB1_D1_like"/>
    <property type="match status" value="1"/>
</dbReference>
<dbReference type="Gene3D" id="1.20.1560.10">
    <property type="entry name" value="ABC transporter type 1, transmembrane domain"/>
    <property type="match status" value="2"/>
</dbReference>
<dbReference type="PROSITE" id="PS50893">
    <property type="entry name" value="ABC_TRANSPORTER_2"/>
    <property type="match status" value="2"/>
</dbReference>
<organism evidence="12 13">
    <name type="scientific">Entomortierella parvispora</name>
    <dbReference type="NCBI Taxonomy" id="205924"/>
    <lineage>
        <taxon>Eukaryota</taxon>
        <taxon>Fungi</taxon>
        <taxon>Fungi incertae sedis</taxon>
        <taxon>Mucoromycota</taxon>
        <taxon>Mortierellomycotina</taxon>
        <taxon>Mortierellomycetes</taxon>
        <taxon>Mortierellales</taxon>
        <taxon>Mortierellaceae</taxon>
        <taxon>Entomortierella</taxon>
    </lineage>
</organism>
<evidence type="ECO:0000313" key="12">
    <source>
        <dbReference type="EMBL" id="GJJ74636.1"/>
    </source>
</evidence>
<keyword evidence="6 9" id="KW-1133">Transmembrane helix</keyword>
<feature type="transmembrane region" description="Helical" evidence="9">
    <location>
        <begin position="81"/>
        <end position="109"/>
    </location>
</feature>
<sequence>MTSKDEQELHELDQHGETSPEFKTHIVEIQSEGSAVPDHLATKDPKKIKKGKKNKKDKEEKKDEPKVSYLQLYRFATSWDWTCVTIGLLCAVVNGVGQPIISLLIGGVVNKITEFENDIALGVAAVRVIVIKFTVAGAIVAAASYGQMCFFTLSAENQTKRIRERYLHAILRQDAAWHDTSRSSDSLNSRLSADTQLIFDGLADKVGLCVSCLSTFVAGIVIAFLHGWKMSLVLISTMPLIAACGAFMSSFAGDSSAEGQDSYSSAGAVAEAAISSIRTVYAFDGQKRELQKFGSSRTLMRPTNLASRKLLQQVWVWGLSWPSSSAVTLLRFAVFAKAQAAAFQIFKTIDRVPEIDSSSPRGLEPENLEGHIILQGVDFAYPSRSDVPILKGLSLEVKPGQTVALVGHSGSGKSTIVSLVERFYNPSAGSIQLDGHELKEISVRFLRDSIGLVSQEPVLFNGTIKQNIIYGIRKDQAVPSLSEIEQSCRLANAHEFISRLPNKYDTLVGERGALLSGGQKQRIAIARALIKNPRILLLDEATSALDTESERIVQGALDNAASGRSTIVIAHRLSTIMNADQIYVMDKGVVVETGTHASLMALGGIYADFVTKQQLKTGGVDNENVAHEDFASNAPHIPITARPGNIHRTGTNTKVGSFLRRMSSHHSAGGSEKGDALEIAIPEDEDVSLARQKKEAARKLKLQKAPIGRTIAYLKNDLGLVFIGTFLSMVQGAVFPGMSQVMSHSINTLARKGEPGFDLIGEANHYALLFVLVGIAAFISFAGGLTSFLIVGERMTRQMRYLSYRAILSQEVAFFDKPENSTGALASRLATDSQQMLEMVSQVILTILASLATIACGFGFAFSATWQMTLIILAAVPVIGLGQYLEIAALSGFGEKTRKAYEKSGNVAAEAIANIRTVASLAKEDRFEKRYVDVTMEPHKYAIDKALYASFGYAMAQGVAFWAYSIGFYGGYRLVEADIITWYQMFNCMLAIVFAAVSLGHITSEIPKYAKGKQSAINVYELLDKDTTIDVDRDGLKIDGSSCENGDSLSLEKVQFNYPTRSDVPIFKGIELQAQPAQTVALVGPSGCGKSTVIALMERWYEADGGKVVVDQYDIKDLQLHDVRNRMALVGQEPVLFDVSIKDNILYGLPDGVEGTMDQVIEAATLSNIHSFIMSLPEGYDTRVGDKGSQLSGGQKQRIAIARALIRNPKILLLDEATSALDSESEKLVQEALDRARSGRTTIVIAHRLSTIQDADLILVVKDGHIVESGRHYELIALQGVYSELCKRQNL</sequence>
<feature type="transmembrane region" description="Helical" evidence="9">
    <location>
        <begin position="766"/>
        <end position="791"/>
    </location>
</feature>
<evidence type="ECO:0000256" key="9">
    <source>
        <dbReference type="SAM" id="Phobius"/>
    </source>
</evidence>
<feature type="region of interest" description="Disordered" evidence="8">
    <location>
        <begin position="1"/>
        <end position="61"/>
    </location>
</feature>
<evidence type="ECO:0000313" key="13">
    <source>
        <dbReference type="Proteomes" id="UP000827284"/>
    </source>
</evidence>
<comment type="caution">
    <text evidence="12">The sequence shown here is derived from an EMBL/GenBank/DDBJ whole genome shotgun (WGS) entry which is preliminary data.</text>
</comment>
<keyword evidence="7 9" id="KW-0472">Membrane</keyword>
<keyword evidence="5 12" id="KW-0067">ATP-binding</keyword>
<dbReference type="EMBL" id="BQFW01000009">
    <property type="protein sequence ID" value="GJJ74636.1"/>
    <property type="molecule type" value="Genomic_DNA"/>
</dbReference>
<dbReference type="InterPro" id="IPR011527">
    <property type="entry name" value="ABC1_TM_dom"/>
</dbReference>
<reference evidence="12" key="2">
    <citation type="journal article" date="2022" name="Microbiol. Resour. Announc.">
        <title>Whole-Genome Sequence of Entomortierella parvispora E1425, a Mucoromycotan Fungus Associated with Burkholderiaceae-Related Endosymbiotic Bacteria.</title>
        <authorList>
            <person name="Herlambang A."/>
            <person name="Guo Y."/>
            <person name="Takashima Y."/>
            <person name="Narisawa K."/>
            <person name="Ohta H."/>
            <person name="Nishizawa T."/>
        </authorList>
    </citation>
    <scope>NUCLEOTIDE SEQUENCE</scope>
    <source>
        <strain evidence="12">E1425</strain>
    </source>
</reference>
<evidence type="ECO:0000256" key="5">
    <source>
        <dbReference type="ARBA" id="ARBA00022840"/>
    </source>
</evidence>
<evidence type="ECO:0000256" key="2">
    <source>
        <dbReference type="ARBA" id="ARBA00007577"/>
    </source>
</evidence>
<feature type="transmembrane region" description="Helical" evidence="9">
    <location>
        <begin position="843"/>
        <end position="864"/>
    </location>
</feature>
<dbReference type="Proteomes" id="UP000827284">
    <property type="component" value="Unassembled WGS sequence"/>
</dbReference>
<dbReference type="GO" id="GO:0015421">
    <property type="term" value="F:ABC-type oligopeptide transporter activity"/>
    <property type="evidence" value="ECO:0007669"/>
    <property type="project" value="TreeGrafter"/>
</dbReference>
<evidence type="ECO:0000256" key="3">
    <source>
        <dbReference type="ARBA" id="ARBA00022692"/>
    </source>
</evidence>
<feature type="transmembrane region" description="Helical" evidence="9">
    <location>
        <begin position="718"/>
        <end position="738"/>
    </location>
</feature>
<proteinExistence type="inferred from homology"/>
<dbReference type="FunFam" id="3.40.50.300:FF:000251">
    <property type="entry name" value="ABC transporter B family member 19"/>
    <property type="match status" value="1"/>
</dbReference>
<feature type="compositionally biased region" description="Basic and acidic residues" evidence="8">
    <location>
        <begin position="1"/>
        <end position="26"/>
    </location>
</feature>
<feature type="transmembrane region" description="Helical" evidence="9">
    <location>
        <begin position="129"/>
        <end position="153"/>
    </location>
</feature>
<dbReference type="GO" id="GO:0016887">
    <property type="term" value="F:ATP hydrolysis activity"/>
    <property type="evidence" value="ECO:0007669"/>
    <property type="project" value="InterPro"/>
</dbReference>
<gene>
    <name evidence="12" type="ORF">EMPS_06994</name>
</gene>
<feature type="transmembrane region" description="Helical" evidence="9">
    <location>
        <begin position="206"/>
        <end position="226"/>
    </location>
</feature>
<dbReference type="OrthoDB" id="6500128at2759"/>
<name>A0A9P3LXR6_9FUNG</name>
<evidence type="ECO:0000259" key="11">
    <source>
        <dbReference type="PROSITE" id="PS50929"/>
    </source>
</evidence>
<dbReference type="PROSITE" id="PS00211">
    <property type="entry name" value="ABC_TRANSPORTER_1"/>
    <property type="match status" value="2"/>
</dbReference>
<feature type="domain" description="ABC transporter" evidence="10">
    <location>
        <begin position="1049"/>
        <end position="1288"/>
    </location>
</feature>
<dbReference type="InterPro" id="IPR027417">
    <property type="entry name" value="P-loop_NTPase"/>
</dbReference>
<dbReference type="InterPro" id="IPR017871">
    <property type="entry name" value="ABC_transporter-like_CS"/>
</dbReference>
<accession>A0A9P3LXR6</accession>
<dbReference type="PANTHER" id="PTHR43394:SF18">
    <property type="entry name" value="ABC TRANSPORTER B FAMILY MEMBER 11-LIKE"/>
    <property type="match status" value="1"/>
</dbReference>
<dbReference type="SUPFAM" id="SSF90123">
    <property type="entry name" value="ABC transporter transmembrane region"/>
    <property type="match status" value="2"/>
</dbReference>
<comment type="similarity">
    <text evidence="2">Belongs to the ABC transporter superfamily. ABCB family. Multidrug resistance exporter (TC 3.A.1.201) subfamily.</text>
</comment>
<protein>
    <submittedName>
        <fullName evidence="12">ATP-binding cassette, subfamily B (MDR/TAP), member 1</fullName>
    </submittedName>
</protein>
<feature type="compositionally biased region" description="Basic residues" evidence="8">
    <location>
        <begin position="46"/>
        <end position="55"/>
    </location>
</feature>
<evidence type="ECO:0000256" key="7">
    <source>
        <dbReference type="ARBA" id="ARBA00023136"/>
    </source>
</evidence>
<dbReference type="GO" id="GO:0090374">
    <property type="term" value="P:oligopeptide export from mitochondrion"/>
    <property type="evidence" value="ECO:0007669"/>
    <property type="project" value="TreeGrafter"/>
</dbReference>
<evidence type="ECO:0000256" key="8">
    <source>
        <dbReference type="SAM" id="MobiDB-lite"/>
    </source>
</evidence>
<dbReference type="GO" id="GO:0005743">
    <property type="term" value="C:mitochondrial inner membrane"/>
    <property type="evidence" value="ECO:0007669"/>
    <property type="project" value="TreeGrafter"/>
</dbReference>
<dbReference type="InterPro" id="IPR039421">
    <property type="entry name" value="Type_1_exporter"/>
</dbReference>
<comment type="subcellular location">
    <subcellularLocation>
        <location evidence="1">Membrane</location>
        <topology evidence="1">Multi-pass membrane protein</topology>
    </subcellularLocation>
</comment>
<dbReference type="PROSITE" id="PS50929">
    <property type="entry name" value="ABC_TM1F"/>
    <property type="match status" value="2"/>
</dbReference>
<evidence type="ECO:0000259" key="10">
    <source>
        <dbReference type="PROSITE" id="PS50893"/>
    </source>
</evidence>
<feature type="domain" description="ABC transporter" evidence="10">
    <location>
        <begin position="374"/>
        <end position="612"/>
    </location>
</feature>
<evidence type="ECO:0000256" key="1">
    <source>
        <dbReference type="ARBA" id="ARBA00004141"/>
    </source>
</evidence>
<keyword evidence="3 9" id="KW-0812">Transmembrane</keyword>
<evidence type="ECO:0000256" key="6">
    <source>
        <dbReference type="ARBA" id="ARBA00022989"/>
    </source>
</evidence>
<dbReference type="Gene3D" id="3.40.50.300">
    <property type="entry name" value="P-loop containing nucleotide triphosphate hydrolases"/>
    <property type="match status" value="2"/>
</dbReference>
<dbReference type="GO" id="GO:0005524">
    <property type="term" value="F:ATP binding"/>
    <property type="evidence" value="ECO:0007669"/>
    <property type="project" value="UniProtKB-KW"/>
</dbReference>
<dbReference type="Pfam" id="PF00664">
    <property type="entry name" value="ABC_membrane"/>
    <property type="match status" value="2"/>
</dbReference>
<feature type="transmembrane region" description="Helical" evidence="9">
    <location>
        <begin position="870"/>
        <end position="893"/>
    </location>
</feature>